<organism evidence="1 2">
    <name type="scientific">Strongyloides papillosus</name>
    <name type="common">Intestinal threadworm</name>
    <dbReference type="NCBI Taxonomy" id="174720"/>
    <lineage>
        <taxon>Eukaryota</taxon>
        <taxon>Metazoa</taxon>
        <taxon>Ecdysozoa</taxon>
        <taxon>Nematoda</taxon>
        <taxon>Chromadorea</taxon>
        <taxon>Rhabditida</taxon>
        <taxon>Tylenchina</taxon>
        <taxon>Panagrolaimomorpha</taxon>
        <taxon>Strongyloidoidea</taxon>
        <taxon>Strongyloididae</taxon>
        <taxon>Strongyloides</taxon>
    </lineage>
</organism>
<dbReference type="AlphaFoldDB" id="A0A0N5CA47"/>
<proteinExistence type="predicted"/>
<dbReference type="Proteomes" id="UP000046392">
    <property type="component" value="Unplaced"/>
</dbReference>
<evidence type="ECO:0000313" key="1">
    <source>
        <dbReference type="Proteomes" id="UP000046392"/>
    </source>
</evidence>
<sequence>MCFICQIFVIYTHDREGAEDEHLLNEDEDNQSQRSNRSPSGEVLDFLNDVADVDTAVVLSRYLNSLRSMECTVEAVLLLMEMEEEVGNMERKMLWASESHIILLKRFNELTSIYDARKTFLERRNVLTAALEDNPSDRQLFSVKNRAKAMVTKQPDYHIIRTTDELMAVYQSICRIEATTVQIRINEVGMLTFPSTVVLPTLTALRIKYISGELSGKLPEKLKLLWIDGPMRVSRTAPMAVPGLSSLEILVVNSCSTLKLLCPYVAHISAKCDTILRTAKNLELPSKVVIVPAAKYCGRAISENATVQKNVFFNRLGLVFYKNATALRKFARCTLPADIASFCSDRKRIRLDEAADATF</sequence>
<keyword evidence="1" id="KW-1185">Reference proteome</keyword>
<dbReference type="WBParaSite" id="SPAL_0001477300.1">
    <property type="protein sequence ID" value="SPAL_0001477300.1"/>
    <property type="gene ID" value="SPAL_0001477300"/>
</dbReference>
<name>A0A0N5CA47_STREA</name>
<reference evidence="2" key="1">
    <citation type="submission" date="2017-02" db="UniProtKB">
        <authorList>
            <consortium name="WormBaseParasite"/>
        </authorList>
    </citation>
    <scope>IDENTIFICATION</scope>
</reference>
<evidence type="ECO:0000313" key="2">
    <source>
        <dbReference type="WBParaSite" id="SPAL_0001477300.1"/>
    </source>
</evidence>
<protein>
    <submittedName>
        <fullName evidence="2">LRR domain containing protein</fullName>
    </submittedName>
</protein>
<accession>A0A0N5CA47</accession>